<dbReference type="GO" id="GO:0005829">
    <property type="term" value="C:cytosol"/>
    <property type="evidence" value="ECO:0007669"/>
    <property type="project" value="TreeGrafter"/>
</dbReference>
<dbReference type="SUPFAM" id="SSF52047">
    <property type="entry name" value="RNI-like"/>
    <property type="match status" value="1"/>
</dbReference>
<dbReference type="InParanoid" id="I7ME58"/>
<dbReference type="Proteomes" id="UP000009168">
    <property type="component" value="Unassembled WGS sequence"/>
</dbReference>
<keyword evidence="3" id="KW-0677">Repeat</keyword>
<dbReference type="STRING" id="312017.I7ME58"/>
<dbReference type="GO" id="GO:0006913">
    <property type="term" value="P:nucleocytoplasmic transport"/>
    <property type="evidence" value="ECO:0007669"/>
    <property type="project" value="TreeGrafter"/>
</dbReference>
<dbReference type="eggNOG" id="ENOG502SUXS">
    <property type="taxonomic scope" value="Eukaryota"/>
</dbReference>
<organism evidence="4 5">
    <name type="scientific">Tetrahymena thermophila (strain SB210)</name>
    <dbReference type="NCBI Taxonomy" id="312017"/>
    <lineage>
        <taxon>Eukaryota</taxon>
        <taxon>Sar</taxon>
        <taxon>Alveolata</taxon>
        <taxon>Ciliophora</taxon>
        <taxon>Intramacronucleata</taxon>
        <taxon>Oligohymenophorea</taxon>
        <taxon>Hymenostomatida</taxon>
        <taxon>Tetrahymenina</taxon>
        <taxon>Tetrahymenidae</taxon>
        <taxon>Tetrahymena</taxon>
    </lineage>
</organism>
<dbReference type="Gene3D" id="3.80.10.10">
    <property type="entry name" value="Ribonuclease Inhibitor"/>
    <property type="match status" value="1"/>
</dbReference>
<keyword evidence="5" id="KW-1185">Reference proteome</keyword>
<accession>I7ME58</accession>
<dbReference type="InterPro" id="IPR032675">
    <property type="entry name" value="LRR_dom_sf"/>
</dbReference>
<dbReference type="OMA" id="QFSANKW"/>
<dbReference type="GO" id="GO:0048471">
    <property type="term" value="C:perinuclear region of cytoplasm"/>
    <property type="evidence" value="ECO:0007669"/>
    <property type="project" value="TreeGrafter"/>
</dbReference>
<evidence type="ECO:0000256" key="2">
    <source>
        <dbReference type="ARBA" id="ARBA00022614"/>
    </source>
</evidence>
<dbReference type="OrthoDB" id="312856at2759"/>
<sequence>MEQNHPDFPQLRCADHKSPIILVCPSFNPDSKSFFCAKCIALGQNKDNTNLITYEEFVQNIATSSGINVPASAEALQIAEAKKAKISQFESHIEQEKSHISALSTELQNQYQEKCNEMVTELKGVLESQKSIFRNFYNRFEQEIKIDNEQEANIPKFTEIRDKVSAEEDINQVESYLAQIVHQKEAWNSASVEIRTIGKRTEDYYREKIEKLSENQPTFNTKDQILDIWTNGLKELIEKVKSQSGCFTNLYEHTQGIVLNIQAAQEVSLITNQMIKEDTELVLNFSKKPLTQQEAKKIGSDLATLTNLRHLTIILENNHTQTESVHEITQALSVLTGLNHLHINLYGNKLGDEFSTQLGAQISHLTNLESLHFEIGMNDLSSASVQNLVAHFGVLTNLKKFTFDAKYNKITDVSSLSQSLSHFATSLTHLNVSFGGFSLSKNSLTLDSQKSLVRAIRQLTNLTHLVLDLGYTDLENSSAIELSQSLKDLTLLRQVNLQLYQNPLESRAASKIVKRLVKIQRLNDVVVNFNFNDKIKLEGATEIINSFRQMHQLQHLDLSLIKVGVEKDQQVSLRDDLTKNKLGSAFEKVVVLF</sequence>
<dbReference type="RefSeq" id="XP_001015241.1">
    <property type="nucleotide sequence ID" value="XM_001015241.3"/>
</dbReference>
<dbReference type="AlphaFoldDB" id="I7ME58"/>
<dbReference type="PANTHER" id="PTHR24113:SF12">
    <property type="entry name" value="RAN GTPASE-ACTIVATING PROTEIN 1"/>
    <property type="match status" value="1"/>
</dbReference>
<evidence type="ECO:0000256" key="1">
    <source>
        <dbReference type="ARBA" id="ARBA00022468"/>
    </source>
</evidence>
<dbReference type="GO" id="GO:0005634">
    <property type="term" value="C:nucleus"/>
    <property type="evidence" value="ECO:0007669"/>
    <property type="project" value="TreeGrafter"/>
</dbReference>
<evidence type="ECO:0000256" key="3">
    <source>
        <dbReference type="ARBA" id="ARBA00022737"/>
    </source>
</evidence>
<dbReference type="KEGG" id="tet:TTHERM_00516300"/>
<dbReference type="GO" id="GO:0031267">
    <property type="term" value="F:small GTPase binding"/>
    <property type="evidence" value="ECO:0007669"/>
    <property type="project" value="TreeGrafter"/>
</dbReference>
<gene>
    <name evidence="4" type="ORF">TTHERM_00516300</name>
</gene>
<protein>
    <recommendedName>
        <fullName evidence="6">Kinase domain protein</fullName>
    </recommendedName>
</protein>
<evidence type="ECO:0000313" key="4">
    <source>
        <dbReference type="EMBL" id="EAR94996.1"/>
    </source>
</evidence>
<name>I7ME58_TETTS</name>
<keyword evidence="1" id="KW-0343">GTPase activation</keyword>
<dbReference type="PANTHER" id="PTHR24113">
    <property type="entry name" value="RAN GTPASE-ACTIVATING PROTEIN 1"/>
    <property type="match status" value="1"/>
</dbReference>
<proteinExistence type="predicted"/>
<dbReference type="HOGENOM" id="CLU_460447_0_0_1"/>
<evidence type="ECO:0008006" key="6">
    <source>
        <dbReference type="Google" id="ProtNLM"/>
    </source>
</evidence>
<dbReference type="GO" id="GO:0005096">
    <property type="term" value="F:GTPase activator activity"/>
    <property type="evidence" value="ECO:0007669"/>
    <property type="project" value="UniProtKB-KW"/>
</dbReference>
<reference evidence="5" key="1">
    <citation type="journal article" date="2006" name="PLoS Biol.">
        <title>Macronuclear genome sequence of the ciliate Tetrahymena thermophila, a model eukaryote.</title>
        <authorList>
            <person name="Eisen J.A."/>
            <person name="Coyne R.S."/>
            <person name="Wu M."/>
            <person name="Wu D."/>
            <person name="Thiagarajan M."/>
            <person name="Wortman J.R."/>
            <person name="Badger J.H."/>
            <person name="Ren Q."/>
            <person name="Amedeo P."/>
            <person name="Jones K.M."/>
            <person name="Tallon L.J."/>
            <person name="Delcher A.L."/>
            <person name="Salzberg S.L."/>
            <person name="Silva J.C."/>
            <person name="Haas B.J."/>
            <person name="Majoros W.H."/>
            <person name="Farzad M."/>
            <person name="Carlton J.M."/>
            <person name="Smith R.K. Jr."/>
            <person name="Garg J."/>
            <person name="Pearlman R.E."/>
            <person name="Karrer K.M."/>
            <person name="Sun L."/>
            <person name="Manning G."/>
            <person name="Elde N.C."/>
            <person name="Turkewitz A.P."/>
            <person name="Asai D.J."/>
            <person name="Wilkes D.E."/>
            <person name="Wang Y."/>
            <person name="Cai H."/>
            <person name="Collins K."/>
            <person name="Stewart B.A."/>
            <person name="Lee S.R."/>
            <person name="Wilamowska K."/>
            <person name="Weinberg Z."/>
            <person name="Ruzzo W.L."/>
            <person name="Wloga D."/>
            <person name="Gaertig J."/>
            <person name="Frankel J."/>
            <person name="Tsao C.-C."/>
            <person name="Gorovsky M.A."/>
            <person name="Keeling P.J."/>
            <person name="Waller R.F."/>
            <person name="Patron N.J."/>
            <person name="Cherry J.M."/>
            <person name="Stover N.A."/>
            <person name="Krieger C.J."/>
            <person name="del Toro C."/>
            <person name="Ryder H.F."/>
            <person name="Williamson S.C."/>
            <person name="Barbeau R.A."/>
            <person name="Hamilton E.P."/>
            <person name="Orias E."/>
        </authorList>
    </citation>
    <scope>NUCLEOTIDE SEQUENCE [LARGE SCALE GENOMIC DNA]</scope>
    <source>
        <strain evidence="5">SB210</strain>
    </source>
</reference>
<dbReference type="InterPro" id="IPR027038">
    <property type="entry name" value="RanGap"/>
</dbReference>
<keyword evidence="2" id="KW-0433">Leucine-rich repeat</keyword>
<dbReference type="EMBL" id="GG662708">
    <property type="protein sequence ID" value="EAR94996.1"/>
    <property type="molecule type" value="Genomic_DNA"/>
</dbReference>
<evidence type="ECO:0000313" key="5">
    <source>
        <dbReference type="Proteomes" id="UP000009168"/>
    </source>
</evidence>
<dbReference type="GeneID" id="7842903"/>